<dbReference type="RefSeq" id="WP_211370824.1">
    <property type="nucleotide sequence ID" value="NZ_VCKY01000333.1"/>
</dbReference>
<feature type="region of interest" description="Disordered" evidence="1">
    <location>
        <begin position="82"/>
        <end position="106"/>
    </location>
</feature>
<gene>
    <name evidence="2" type="ORF">ETD86_49900</name>
</gene>
<organism evidence="2 3">
    <name type="scientific">Nonomuraea turkmeniaca</name>
    <dbReference type="NCBI Taxonomy" id="103838"/>
    <lineage>
        <taxon>Bacteria</taxon>
        <taxon>Bacillati</taxon>
        <taxon>Actinomycetota</taxon>
        <taxon>Actinomycetes</taxon>
        <taxon>Streptosporangiales</taxon>
        <taxon>Streptosporangiaceae</taxon>
        <taxon>Nonomuraea</taxon>
    </lineage>
</organism>
<reference evidence="2 3" key="1">
    <citation type="submission" date="2019-05" db="EMBL/GenBank/DDBJ databases">
        <title>Draft genome sequence of Nonomuraea turkmeniaca DSM 43926.</title>
        <authorList>
            <person name="Saricaoglu S."/>
            <person name="Isik K."/>
        </authorList>
    </citation>
    <scope>NUCLEOTIDE SEQUENCE [LARGE SCALE GENOMIC DNA]</scope>
    <source>
        <strain evidence="2 3">DSM 43926</strain>
    </source>
</reference>
<sequence>MAVTVTGFAPVTPPGTPMSQSTLPSSGVRAHPPGRDELGRKSAAFTFVTDGVARCLESAQEAAGDKQAIVMGVRTGRQLLARQPGQGMRGGAPSSTLPSRGQPHGQETALAKGAIIVMLAVLLA</sequence>
<dbReference type="Proteomes" id="UP000309128">
    <property type="component" value="Unassembled WGS sequence"/>
</dbReference>
<feature type="non-terminal residue" evidence="2">
    <location>
        <position position="124"/>
    </location>
</feature>
<dbReference type="EMBL" id="VCKY01000333">
    <property type="protein sequence ID" value="TMR07950.1"/>
    <property type="molecule type" value="Genomic_DNA"/>
</dbReference>
<evidence type="ECO:0000256" key="1">
    <source>
        <dbReference type="SAM" id="MobiDB-lite"/>
    </source>
</evidence>
<keyword evidence="3" id="KW-1185">Reference proteome</keyword>
<feature type="region of interest" description="Disordered" evidence="1">
    <location>
        <begin position="1"/>
        <end position="39"/>
    </location>
</feature>
<evidence type="ECO:0000313" key="2">
    <source>
        <dbReference type="EMBL" id="TMR07950.1"/>
    </source>
</evidence>
<evidence type="ECO:0000313" key="3">
    <source>
        <dbReference type="Proteomes" id="UP000309128"/>
    </source>
</evidence>
<dbReference type="AlphaFoldDB" id="A0A5S4EWP6"/>
<accession>A0A5S4EWP6</accession>
<protein>
    <submittedName>
        <fullName evidence="2">Uncharacterized protein</fullName>
    </submittedName>
</protein>
<comment type="caution">
    <text evidence="2">The sequence shown here is derived from an EMBL/GenBank/DDBJ whole genome shotgun (WGS) entry which is preliminary data.</text>
</comment>
<name>A0A5S4EWP6_9ACTN</name>
<proteinExistence type="predicted"/>